<evidence type="ECO:0000256" key="4">
    <source>
        <dbReference type="ARBA" id="ARBA00024804"/>
    </source>
</evidence>
<evidence type="ECO:0000256" key="3">
    <source>
        <dbReference type="ARBA" id="ARBA00017468"/>
    </source>
</evidence>
<dbReference type="Proteomes" id="UP000663699">
    <property type="component" value="Chromosome 16"/>
</dbReference>
<dbReference type="SUPFAM" id="SSF53756">
    <property type="entry name" value="UDP-Glycosyltransferase/glycogen phosphorylase"/>
    <property type="match status" value="1"/>
</dbReference>
<organism evidence="9 10">
    <name type="scientific">Pneumocystis wakefieldiae</name>
    <dbReference type="NCBI Taxonomy" id="38082"/>
    <lineage>
        <taxon>Eukaryota</taxon>
        <taxon>Fungi</taxon>
        <taxon>Dikarya</taxon>
        <taxon>Ascomycota</taxon>
        <taxon>Taphrinomycotina</taxon>
        <taxon>Pneumocystomycetes</taxon>
        <taxon>Pneumocystaceae</taxon>
        <taxon>Pneumocystis</taxon>
    </lineage>
</organism>
<keyword evidence="10" id="KW-1185">Reference proteome</keyword>
<proteinExistence type="inferred from homology"/>
<evidence type="ECO:0000256" key="5">
    <source>
        <dbReference type="ARBA" id="ARBA00032061"/>
    </source>
</evidence>
<evidence type="ECO:0000256" key="7">
    <source>
        <dbReference type="RuleBase" id="RU362128"/>
    </source>
</evidence>
<dbReference type="OrthoDB" id="20273at2759"/>
<comment type="function">
    <text evidence="4 7">Involved in protein N-glycosylation. Essential for the second step of the dolichol-linked oligosaccharide pathway.</text>
</comment>
<comment type="subcellular location">
    <subcellularLocation>
        <location evidence="7">Endoplasmic reticulum</location>
    </subcellularLocation>
</comment>
<dbReference type="Pfam" id="PF04101">
    <property type="entry name" value="Glyco_tran_28_C"/>
    <property type="match status" value="1"/>
</dbReference>
<comment type="catalytic activity">
    <reaction evidence="6">
        <text>an N-acetyl-alpha-D-glucosaminyl-diphospho-di-trans,poly-cis-dolichol + UDP-N-acetyl-alpha-D-glucosamine = an N,N'-diacetylchitobiosyl-diphospho-di-trans,poly-cis-dolichol + UDP + H(+)</text>
        <dbReference type="Rhea" id="RHEA:23380"/>
        <dbReference type="Rhea" id="RHEA-COMP:19507"/>
        <dbReference type="Rhea" id="RHEA-COMP:19510"/>
        <dbReference type="ChEBI" id="CHEBI:15378"/>
        <dbReference type="ChEBI" id="CHEBI:57269"/>
        <dbReference type="ChEBI" id="CHEBI:57705"/>
        <dbReference type="ChEBI" id="CHEBI:58223"/>
        <dbReference type="ChEBI" id="CHEBI:58427"/>
        <dbReference type="EC" id="2.4.1.141"/>
    </reaction>
</comment>
<evidence type="ECO:0000313" key="9">
    <source>
        <dbReference type="EMBL" id="QSL67070.1"/>
    </source>
</evidence>
<dbReference type="EC" id="2.4.1.141" evidence="2 7"/>
<dbReference type="GO" id="GO:0043541">
    <property type="term" value="C:UDP-N-acetylglucosamine transferase complex"/>
    <property type="evidence" value="ECO:0007669"/>
    <property type="project" value="TreeGrafter"/>
</dbReference>
<dbReference type="PANTHER" id="PTHR47043:SF1">
    <property type="entry name" value="UDP-N-ACETYLGLUCOSAMINE TRANSFERASE SUBUNIT ALG13"/>
    <property type="match status" value="1"/>
</dbReference>
<evidence type="ECO:0000259" key="8">
    <source>
        <dbReference type="Pfam" id="PF04101"/>
    </source>
</evidence>
<evidence type="ECO:0000313" key="10">
    <source>
        <dbReference type="Proteomes" id="UP000663699"/>
    </source>
</evidence>
<protein>
    <recommendedName>
        <fullName evidence="3 7">UDP-N-acetylglucosamine transferase subunit ALG13</fullName>
        <ecNumber evidence="2 7">2.4.1.141</ecNumber>
    </recommendedName>
    <alternativeName>
        <fullName evidence="5 7">Asparagine-linked glycosylation protein 13</fullName>
    </alternativeName>
</protein>
<comment type="similarity">
    <text evidence="7">Belongs to the glycosyltransferase 28 family.</text>
</comment>
<keyword evidence="7" id="KW-0328">Glycosyltransferase</keyword>
<dbReference type="EMBL" id="CP054547">
    <property type="protein sequence ID" value="QSL67070.1"/>
    <property type="molecule type" value="Genomic_DNA"/>
</dbReference>
<evidence type="ECO:0000256" key="6">
    <source>
        <dbReference type="ARBA" id="ARBA00048184"/>
    </source>
</evidence>
<dbReference type="InterPro" id="IPR007235">
    <property type="entry name" value="Glyco_trans_28_C"/>
</dbReference>
<evidence type="ECO:0000256" key="1">
    <source>
        <dbReference type="ARBA" id="ARBA00011198"/>
    </source>
</evidence>
<dbReference type="GO" id="GO:0004577">
    <property type="term" value="F:N-acetylglucosaminyldiphosphodolichol N-acetylglucosaminyltransferase activity"/>
    <property type="evidence" value="ECO:0007669"/>
    <property type="project" value="UniProtKB-EC"/>
</dbReference>
<comment type="subunit">
    <text evidence="1 7">Heterodimer with ALG14 to form a functional enzyme.</text>
</comment>
<dbReference type="Gene3D" id="3.40.50.2000">
    <property type="entry name" value="Glycogen Phosphorylase B"/>
    <property type="match status" value="1"/>
</dbReference>
<dbReference type="PANTHER" id="PTHR47043">
    <property type="entry name" value="UDP-N-ACETYLGLUCOSAMINE TRANSFERASE SUBUNIT ALG13"/>
    <property type="match status" value="1"/>
</dbReference>
<reference evidence="9" key="1">
    <citation type="submission" date="2020-06" db="EMBL/GenBank/DDBJ databases">
        <title>Genomes of multiple members of Pneumocystis genus reveal paths to human pathogen Pneumocystis jirovecii.</title>
        <authorList>
            <person name="Cisse O.H."/>
            <person name="Ma L."/>
            <person name="Dekker J."/>
            <person name="Khil P."/>
            <person name="Jo J."/>
            <person name="Brenchley J."/>
            <person name="Blair R."/>
            <person name="Pahar B."/>
            <person name="Chabe M."/>
            <person name="Van Rompay K.A."/>
            <person name="Keesler R."/>
            <person name="Sukura A."/>
            <person name="Hirsch V."/>
            <person name="Kutty G."/>
            <person name="Liu Y."/>
            <person name="Peng L."/>
            <person name="Chen J."/>
            <person name="Song J."/>
            <person name="Weissenbacher-Lang C."/>
            <person name="Xu J."/>
            <person name="Upham N.S."/>
            <person name="Stajich J.E."/>
            <person name="Cuomo C.A."/>
            <person name="Cushion M.T."/>
            <person name="Kovacs J.A."/>
        </authorList>
    </citation>
    <scope>NUCLEOTIDE SEQUENCE</scope>
    <source>
        <strain evidence="9">2A</strain>
    </source>
</reference>
<dbReference type="GO" id="GO:0006488">
    <property type="term" value="P:dolichol-linked oligosaccharide biosynthetic process"/>
    <property type="evidence" value="ECO:0007669"/>
    <property type="project" value="TreeGrafter"/>
</dbReference>
<dbReference type="InterPro" id="IPR052474">
    <property type="entry name" value="UDP-GlcNAc_transferase"/>
</dbReference>
<name>A0A899FT60_9ASCO</name>
<evidence type="ECO:0000256" key="2">
    <source>
        <dbReference type="ARBA" id="ARBA00012614"/>
    </source>
</evidence>
<feature type="domain" description="Glycosyl transferase family 28 C-terminal" evidence="8">
    <location>
        <begin position="6"/>
        <end position="135"/>
    </location>
</feature>
<keyword evidence="7" id="KW-0256">Endoplasmic reticulum</keyword>
<gene>
    <name evidence="7" type="primary">ALG13</name>
    <name evidence="9" type="ORF">MERGE_001457</name>
</gene>
<keyword evidence="7" id="KW-0808">Transferase</keyword>
<accession>A0A899FT60</accession>
<dbReference type="AlphaFoldDB" id="A0A899FT60"/>
<sequence length="154" mass="17665">MTKDKTVLVTVGSTRFDALIFNIQQKSVQRALMSQGFSKIVVQYGKSQDIFNQWVPIDEQFQKSNLIISHAGSGSIIEALELKKKLIVVVNETLMDNHQKELTQIMTDEKYLISSTPENLLYAIQDLNKKELRPFLFPNKPTFQKILDNQMGFN</sequence>